<dbReference type="InterPro" id="IPR045967">
    <property type="entry name" value="HAM1-like_N"/>
</dbReference>
<dbReference type="Pfam" id="PF19343">
    <property type="entry name" value="HAM1_N"/>
    <property type="match status" value="2"/>
</dbReference>
<dbReference type="GO" id="GO:0008289">
    <property type="term" value="F:lipid binding"/>
    <property type="evidence" value="ECO:0007669"/>
    <property type="project" value="InterPro"/>
</dbReference>
<evidence type="ECO:0000259" key="2">
    <source>
        <dbReference type="Pfam" id="PF14613"/>
    </source>
</evidence>
<feature type="compositionally biased region" description="Basic and acidic residues" evidence="1">
    <location>
        <begin position="232"/>
        <end position="242"/>
    </location>
</feature>
<dbReference type="PANTHER" id="PTHR31138">
    <property type="entry name" value="CHROMOSOME 19, WHOLE GENOME SHOTGUN SEQUENCE"/>
    <property type="match status" value="1"/>
</dbReference>
<evidence type="ECO:0000256" key="1">
    <source>
        <dbReference type="SAM" id="MobiDB-lite"/>
    </source>
</evidence>
<evidence type="ECO:0000259" key="3">
    <source>
        <dbReference type="Pfam" id="PF19343"/>
    </source>
</evidence>
<evidence type="ECO:0000313" key="5">
    <source>
        <dbReference type="Proteomes" id="UP001221413"/>
    </source>
</evidence>
<evidence type="ECO:0000313" key="4">
    <source>
        <dbReference type="EMBL" id="KAJ6262351.1"/>
    </source>
</evidence>
<keyword evidence="5" id="KW-1185">Reference proteome</keyword>
<feature type="region of interest" description="Disordered" evidence="1">
    <location>
        <begin position="220"/>
        <end position="242"/>
    </location>
</feature>
<feature type="domain" description="HAM1-like C-terminal" evidence="2">
    <location>
        <begin position="620"/>
        <end position="682"/>
    </location>
</feature>
<organism evidence="4 5">
    <name type="scientific">Drechslerella dactyloides</name>
    <name type="common">Nematode-trapping fungus</name>
    <name type="synonym">Arthrobotrys dactyloides</name>
    <dbReference type="NCBI Taxonomy" id="74499"/>
    <lineage>
        <taxon>Eukaryota</taxon>
        <taxon>Fungi</taxon>
        <taxon>Dikarya</taxon>
        <taxon>Ascomycota</taxon>
        <taxon>Pezizomycotina</taxon>
        <taxon>Orbiliomycetes</taxon>
        <taxon>Orbiliales</taxon>
        <taxon>Orbiliaceae</taxon>
        <taxon>Drechslerella</taxon>
    </lineage>
</organism>
<sequence length="767" mass="86747">MATLFGRPEEREPLLPQHRNHIAPDVVTGHQKTLDKKLHLYLIARALARGYLPSSQQTITLLRKLLASSVLAPDNRYLTYDGRRFVVLNRRLVKQLIELLQTKNPGDEFQDFLWKLGQAHLHVDLQDLGSAAMSTDFKTANYRAGRCPALGIVVSGQMLINVKSAYSSFSTLTSLLFQNPDFNKLLADALAATRQALASGVSTAADYVEQVAEEIEPPDTRLDAIGDEPDPEQPRVDEEAKDTIKQVESTVEEGIKEAAKDVKETLEETITPERKTAMKERVRQAVIRLRKNADYDTSVATLTLLLKSYLTAYSSVVQDVAEEVTEDVKPNKELVEAGNLFWKFITSFGERREWDRLHERMKRVLKHKENDPEFENIVALAADSFRRLLTDPEYLFTDEDETTRRFKALKRKIKDTNGGDLGQDVDDLAQQLEKVILSVYHDKQVANIKNTGLSIADLALTSTEDHGFNTNLISDVLNVLIPMALETIQYIPIPRLTVVSEDIDVLLEPIIFEPGRTVNSSSFLPYRVSIVTVNEVDVFKGWRRTKTQVSSTARVKIEGITFKAEDVGYIMKVHRNWLVNFTDTGIATIKMDEKGIDVYLDLEFTRSSVDELVILKKVSVNLHKVDFTLRRSKFSFLAWLFKPLVKPMLRKLLQSSMQQAIEDGLRGLNREMIYTRERLRAARIANPRDLTTFMRAVLARWTAPADLPVEVGVDWRAHRPNGRDEAPFDGEYAPGSLVGLVETEGMEAGYRVEEGDAGGWRNECFAI</sequence>
<dbReference type="PANTHER" id="PTHR31138:SF4">
    <property type="entry name" value="DUF5923 DOMAIN-CONTAINING PROTEIN"/>
    <property type="match status" value="1"/>
</dbReference>
<dbReference type="Proteomes" id="UP001221413">
    <property type="component" value="Unassembled WGS sequence"/>
</dbReference>
<gene>
    <name evidence="4" type="ORF">Dda_3159</name>
</gene>
<reference evidence="4" key="1">
    <citation type="submission" date="2023-01" db="EMBL/GenBank/DDBJ databases">
        <title>The chitinases involved in constricting ring structure development in the nematode-trapping fungus Drechslerella dactyloides.</title>
        <authorList>
            <person name="Wang R."/>
            <person name="Zhang L."/>
            <person name="Tang P."/>
            <person name="Li S."/>
            <person name="Liang L."/>
        </authorList>
    </citation>
    <scope>NUCLEOTIDE SEQUENCE</scope>
    <source>
        <strain evidence="4">YMF1.00031</strain>
    </source>
</reference>
<dbReference type="InterPro" id="IPR027842">
    <property type="entry name" value="HAM1-like_C"/>
</dbReference>
<dbReference type="EMBL" id="JAQGDS010000003">
    <property type="protein sequence ID" value="KAJ6262351.1"/>
    <property type="molecule type" value="Genomic_DNA"/>
</dbReference>
<name>A0AAD6J594_DREDA</name>
<proteinExistence type="predicted"/>
<comment type="caution">
    <text evidence="4">The sequence shown here is derived from an EMBL/GenBank/DDBJ whole genome shotgun (WGS) entry which is preliminary data.</text>
</comment>
<dbReference type="AlphaFoldDB" id="A0AAD6J594"/>
<feature type="domain" description="HAM1-like N-terminal" evidence="3">
    <location>
        <begin position="238"/>
        <end position="604"/>
    </location>
</feature>
<feature type="domain" description="HAM1-like N-terminal" evidence="3">
    <location>
        <begin position="29"/>
        <end position="225"/>
    </location>
</feature>
<protein>
    <recommendedName>
        <fullName evidence="6">Bactericidal permeability-increasing protein</fullName>
    </recommendedName>
</protein>
<evidence type="ECO:0008006" key="6">
    <source>
        <dbReference type="Google" id="ProtNLM"/>
    </source>
</evidence>
<dbReference type="Gene3D" id="3.15.10.10">
    <property type="entry name" value="Bactericidal permeability-increasing protein, domain 1"/>
    <property type="match status" value="1"/>
</dbReference>
<dbReference type="SUPFAM" id="SSF55394">
    <property type="entry name" value="Bactericidal permeability-increasing protein, BPI"/>
    <property type="match status" value="1"/>
</dbReference>
<dbReference type="InterPro" id="IPR017943">
    <property type="entry name" value="Bactericidal_perm-incr_a/b_dom"/>
</dbReference>
<accession>A0AAD6J594</accession>
<dbReference type="Pfam" id="PF14613">
    <property type="entry name" value="HAM1_C"/>
    <property type="match status" value="1"/>
</dbReference>